<keyword evidence="14" id="KW-1185">Reference proteome</keyword>
<evidence type="ECO:0000256" key="5">
    <source>
        <dbReference type="ARBA" id="ARBA00022617"/>
    </source>
</evidence>
<dbReference type="NCBIfam" id="TIGR00203">
    <property type="entry name" value="cydB"/>
    <property type="match status" value="1"/>
</dbReference>
<evidence type="ECO:0000256" key="2">
    <source>
        <dbReference type="ARBA" id="ARBA00007543"/>
    </source>
</evidence>
<comment type="caution">
    <text evidence="13">The sequence shown here is derived from an EMBL/GenBank/DDBJ whole genome shotgun (WGS) entry which is preliminary data.</text>
</comment>
<evidence type="ECO:0000313" key="14">
    <source>
        <dbReference type="Proteomes" id="UP001596016"/>
    </source>
</evidence>
<dbReference type="PANTHER" id="PTHR43141">
    <property type="entry name" value="CYTOCHROME BD2 SUBUNIT II"/>
    <property type="match status" value="1"/>
</dbReference>
<evidence type="ECO:0000256" key="6">
    <source>
        <dbReference type="ARBA" id="ARBA00022692"/>
    </source>
</evidence>
<feature type="transmembrane region" description="Helical" evidence="12">
    <location>
        <begin position="208"/>
        <end position="230"/>
    </location>
</feature>
<feature type="transmembrane region" description="Helical" evidence="12">
    <location>
        <begin position="126"/>
        <end position="150"/>
    </location>
</feature>
<feature type="transmembrane region" description="Helical" evidence="12">
    <location>
        <begin position="341"/>
        <end position="365"/>
    </location>
</feature>
<evidence type="ECO:0000256" key="9">
    <source>
        <dbReference type="ARBA" id="ARBA00022989"/>
    </source>
</evidence>
<dbReference type="RefSeq" id="WP_378227310.1">
    <property type="nucleotide sequence ID" value="NZ_JBHSLL010000003.1"/>
</dbReference>
<accession>A0ABW0GSF8</accession>
<dbReference type="PANTHER" id="PTHR43141:SF5">
    <property type="entry name" value="CYTOCHROME BD-I UBIQUINOL OXIDASE SUBUNIT 2"/>
    <property type="match status" value="1"/>
</dbReference>
<reference evidence="14" key="1">
    <citation type="journal article" date="2019" name="Int. J. Syst. Evol. Microbiol.">
        <title>The Global Catalogue of Microorganisms (GCM) 10K type strain sequencing project: providing services to taxonomists for standard genome sequencing and annotation.</title>
        <authorList>
            <consortium name="The Broad Institute Genomics Platform"/>
            <consortium name="The Broad Institute Genome Sequencing Center for Infectious Disease"/>
            <person name="Wu L."/>
            <person name="Ma J."/>
        </authorList>
    </citation>
    <scope>NUCLEOTIDE SEQUENCE [LARGE SCALE GENOMIC DNA]</scope>
    <source>
        <strain evidence="14">CGMCC 4.1415</strain>
    </source>
</reference>
<name>A0ABW0GSF8_9HYPH</name>
<dbReference type="Proteomes" id="UP001596016">
    <property type="component" value="Unassembled WGS sequence"/>
</dbReference>
<comment type="subcellular location">
    <subcellularLocation>
        <location evidence="1">Cell membrane</location>
        <topology evidence="1">Multi-pass membrane protein</topology>
    </subcellularLocation>
</comment>
<proteinExistence type="inferred from homology"/>
<evidence type="ECO:0000256" key="3">
    <source>
        <dbReference type="ARBA" id="ARBA00022448"/>
    </source>
</evidence>
<evidence type="ECO:0000256" key="12">
    <source>
        <dbReference type="SAM" id="Phobius"/>
    </source>
</evidence>
<feature type="transmembrane region" description="Helical" evidence="12">
    <location>
        <begin position="14"/>
        <end position="33"/>
    </location>
</feature>
<evidence type="ECO:0000313" key="13">
    <source>
        <dbReference type="EMBL" id="MFC5384445.1"/>
    </source>
</evidence>
<sequence length="385" mass="41928">MILHELIDYQTLRLIWWLLLGILIIGFAVMDGFDLGTQTLLPFVAESDLERRVVINAVGPIWEGNQVWLILGAGAIFAAWPPLYAVSFSSFYLAMFAIIAALILRPVGFKYRSKRESPRWRASWDWALFIGGVVPTLIFGVAVGNVLQGVPFRLGPDLRIFYDGSTLLELLNPFALLCGLLSVTMLVMHGASWLVLKTSGPVADRARRFGTLAATATVVLFALGGLWVAVGIEGYRFVSDIVTDGPSNPLAKTAEQGAGFWFANYAAQPWTLAAPALGFAGSLLALRFLALRREVLTLLSSGLSVLGIIATVGLAMFPFILPSSIDPNSSLTVWDASSSHLTLFIMLVSTGIFLPIIALYTTWVYRVLWGKVDEKEISDGSGHAY</sequence>
<feature type="transmembrane region" description="Helical" evidence="12">
    <location>
        <begin position="170"/>
        <end position="196"/>
    </location>
</feature>
<keyword evidence="8" id="KW-0249">Electron transport</keyword>
<dbReference type="InterPro" id="IPR003317">
    <property type="entry name" value="Cyt-d_oxidase_su2"/>
</dbReference>
<keyword evidence="9 12" id="KW-1133">Transmembrane helix</keyword>
<feature type="transmembrane region" description="Helical" evidence="12">
    <location>
        <begin position="270"/>
        <end position="289"/>
    </location>
</feature>
<keyword evidence="4" id="KW-1003">Cell membrane</keyword>
<evidence type="ECO:0000256" key="10">
    <source>
        <dbReference type="ARBA" id="ARBA00023004"/>
    </source>
</evidence>
<evidence type="ECO:0000256" key="1">
    <source>
        <dbReference type="ARBA" id="ARBA00004651"/>
    </source>
</evidence>
<keyword evidence="11 12" id="KW-0472">Membrane</keyword>
<organism evidence="13 14">
    <name type="scientific">Aquamicrobium segne</name>
    <dbReference type="NCBI Taxonomy" id="469547"/>
    <lineage>
        <taxon>Bacteria</taxon>
        <taxon>Pseudomonadati</taxon>
        <taxon>Pseudomonadota</taxon>
        <taxon>Alphaproteobacteria</taxon>
        <taxon>Hyphomicrobiales</taxon>
        <taxon>Phyllobacteriaceae</taxon>
        <taxon>Aquamicrobium</taxon>
    </lineage>
</organism>
<dbReference type="EMBL" id="JBHSLL010000003">
    <property type="protein sequence ID" value="MFC5384445.1"/>
    <property type="molecule type" value="Genomic_DNA"/>
</dbReference>
<gene>
    <name evidence="13" type="primary">cydB</name>
    <name evidence="13" type="ORF">ACFPLB_00510</name>
</gene>
<comment type="similarity">
    <text evidence="2">Belongs to the cytochrome ubiquinol oxidase subunit 2 family.</text>
</comment>
<dbReference type="Pfam" id="PF02322">
    <property type="entry name" value="Cyt_bd_oxida_II"/>
    <property type="match status" value="1"/>
</dbReference>
<keyword evidence="7" id="KW-0479">Metal-binding</keyword>
<protein>
    <submittedName>
        <fullName evidence="13">Cytochrome d ubiquinol oxidase subunit II</fullName>
    </submittedName>
</protein>
<evidence type="ECO:0000256" key="8">
    <source>
        <dbReference type="ARBA" id="ARBA00022982"/>
    </source>
</evidence>
<feature type="transmembrane region" description="Helical" evidence="12">
    <location>
        <begin position="83"/>
        <end position="105"/>
    </location>
</feature>
<evidence type="ECO:0000256" key="7">
    <source>
        <dbReference type="ARBA" id="ARBA00022723"/>
    </source>
</evidence>
<dbReference type="PIRSF" id="PIRSF000267">
    <property type="entry name" value="Cyt_oxidse_sub2"/>
    <property type="match status" value="1"/>
</dbReference>
<feature type="transmembrane region" description="Helical" evidence="12">
    <location>
        <begin position="296"/>
        <end position="321"/>
    </location>
</feature>
<keyword evidence="6 12" id="KW-0812">Transmembrane</keyword>
<evidence type="ECO:0000256" key="4">
    <source>
        <dbReference type="ARBA" id="ARBA00022475"/>
    </source>
</evidence>
<keyword evidence="5" id="KW-0349">Heme</keyword>
<keyword evidence="10" id="KW-0408">Iron</keyword>
<keyword evidence="3" id="KW-0813">Transport</keyword>
<evidence type="ECO:0000256" key="11">
    <source>
        <dbReference type="ARBA" id="ARBA00023136"/>
    </source>
</evidence>